<keyword evidence="10 26" id="KW-0812">Transmembrane</keyword>
<evidence type="ECO:0000256" key="24">
    <source>
        <dbReference type="ARBA" id="ARBA00072040"/>
    </source>
</evidence>
<evidence type="ECO:0000256" key="25">
    <source>
        <dbReference type="PROSITE-ProRule" id="PRU10141"/>
    </source>
</evidence>
<dbReference type="EMBL" id="JACEFO010001828">
    <property type="protein sequence ID" value="KAF8700180.1"/>
    <property type="molecule type" value="Genomic_DNA"/>
</dbReference>
<dbReference type="PANTHER" id="PTHR48006:SF35">
    <property type="entry name" value="LEUCINE-RICH REPEAT PROTEIN KINASE FAMILY PROTEIN"/>
    <property type="match status" value="1"/>
</dbReference>
<evidence type="ECO:0000259" key="28">
    <source>
        <dbReference type="PROSITE" id="PS50011"/>
    </source>
</evidence>
<evidence type="ECO:0000313" key="29">
    <source>
        <dbReference type="EMBL" id="KAF8700180.1"/>
    </source>
</evidence>
<feature type="chain" id="PRO_5032527916" description="Receptor kinase-like protein Xa21" evidence="27">
    <location>
        <begin position="18"/>
        <end position="988"/>
    </location>
</feature>
<evidence type="ECO:0000256" key="8">
    <source>
        <dbReference type="ARBA" id="ARBA00022614"/>
    </source>
</evidence>
<keyword evidence="18" id="KW-0675">Receptor</keyword>
<reference evidence="29" key="1">
    <citation type="submission" date="2020-07" db="EMBL/GenBank/DDBJ databases">
        <title>Genome sequence and genetic diversity analysis of an under-domesticated orphan crop, white fonio (Digitaria exilis).</title>
        <authorList>
            <person name="Bennetzen J.L."/>
            <person name="Chen S."/>
            <person name="Ma X."/>
            <person name="Wang X."/>
            <person name="Yssel A.E.J."/>
            <person name="Chaluvadi S.R."/>
            <person name="Johnson M."/>
            <person name="Gangashetty P."/>
            <person name="Hamidou F."/>
            <person name="Sanogo M.D."/>
            <person name="Zwaenepoel A."/>
            <person name="Wallace J."/>
            <person name="Van De Peer Y."/>
            <person name="Van Deynze A."/>
        </authorList>
    </citation>
    <scope>NUCLEOTIDE SEQUENCE</scope>
    <source>
        <tissue evidence="29">Leaves</tissue>
    </source>
</reference>
<dbReference type="SUPFAM" id="SSF56112">
    <property type="entry name" value="Protein kinase-like (PK-like)"/>
    <property type="match status" value="1"/>
</dbReference>
<dbReference type="Gene3D" id="1.10.510.10">
    <property type="entry name" value="Transferase(Phosphotransferase) domain 1"/>
    <property type="match status" value="1"/>
</dbReference>
<accession>A0A835BKK8</accession>
<dbReference type="InterPro" id="IPR017441">
    <property type="entry name" value="Protein_kinase_ATP_BS"/>
</dbReference>
<dbReference type="InterPro" id="IPR032675">
    <property type="entry name" value="LRR_dom_sf"/>
</dbReference>
<feature type="binding site" evidence="25">
    <location>
        <position position="712"/>
    </location>
    <ligand>
        <name>ATP</name>
        <dbReference type="ChEBI" id="CHEBI:30616"/>
    </ligand>
</feature>
<comment type="function">
    <text evidence="23">The processed protein kinase Xa21 chain released by protein cleavage after X.oryzae pv. oryzae protein Ax21 detection translocates into the nucleus where it can bind and regulate WRKY62, a transcription factor. Confers resistance to the bacterial pathogen X.oryzae pv. oryzae (Xoo).</text>
</comment>
<keyword evidence="6" id="KW-0723">Serine/threonine-protein kinase</keyword>
<dbReference type="FunFam" id="1.10.510.10:FF:000358">
    <property type="entry name" value="Putative leucine-rich repeat receptor-like serine/threonine-protein kinase"/>
    <property type="match status" value="1"/>
</dbReference>
<protein>
    <recommendedName>
        <fullName evidence="24">Receptor kinase-like protein Xa21</fullName>
        <ecNumber evidence="4">2.7.11.1</ecNumber>
    </recommendedName>
</protein>
<dbReference type="SMART" id="SM00220">
    <property type="entry name" value="S_TKc"/>
    <property type="match status" value="1"/>
</dbReference>
<feature type="domain" description="Protein kinase" evidence="28">
    <location>
        <begin position="681"/>
        <end position="986"/>
    </location>
</feature>
<dbReference type="GO" id="GO:0005886">
    <property type="term" value="C:plasma membrane"/>
    <property type="evidence" value="ECO:0007669"/>
    <property type="project" value="UniProtKB-SubCell"/>
</dbReference>
<dbReference type="InterPro" id="IPR008271">
    <property type="entry name" value="Ser/Thr_kinase_AS"/>
</dbReference>
<evidence type="ECO:0000256" key="21">
    <source>
        <dbReference type="ARBA" id="ARBA00048679"/>
    </source>
</evidence>
<dbReference type="Gene3D" id="3.80.10.10">
    <property type="entry name" value="Ribonuclease Inhibitor"/>
    <property type="match status" value="3"/>
</dbReference>
<sequence>MLSILTYILLVTPSSLSTSYSDFLALLSIKSHITSDPRQALSSWDGALNDTNTPVPDFCQWNGVTCGGRRYPGHVTAINLQGYGLSGIISQDIGNLTYLHFLDLSSNNLVGDIPSTLGNCRKLYTMNLSANHFSSSIPSPLGHLSKLKIFDVGYNNLTGEIPTILLNITTLTILRIEWNSFSGQIHSWLSNLTSLTDLFLASNNFSGNIPAALFNFSSMDVLNLGFNQLAGSLPPDIGFKLPRLSVLGTEVNKFRGVIPASLSNASQLTYLVLRENQYHGVIPRDIGSHSKLNLFSVGYNKLQATKPTEWDFLTSLSNCSKLEILDLEGNKFAGFLPISIANLSLELNWLTLGRNQIAGTPSWIIRFHKLTQLILADNLFTGTLPEDIGRLSSLQYLDLSQNRFEGQIPQSLGNITQLTSLSLSNNFLDSSIPTSLGNLTQIEILDLSGNMLRGQIPQEILTISSLTKLLNLSTNSLSGTIPTQIGHLNSLGTIDLSLNKLAGEIPQAIENCVQLLSLYLQGNLLQGQIPRGLNSLGVLEKLDLSSNNLTGPIPEFLGSIITLNYLNLSFNNLSGPVPDTGVFCNSTILSVTGNSMLCGGPQFLHLPTCPSIRSHKASRNRLHIFIFCAIGTLIFCLCSIALYCFINRMITPNFVGREYLFLNRNHERVSYAELHEATKSFSPANLIGSGSSGKVYIGNLILDKNLATVAIKVLNLEQQGAKRSFLAECNVLKRIRHRKLVKVITVCSGMDPNGDEFKALVLEYICNGNLDEWLHPNTMTDGMISRRLSLMRRLHIALDVAEALDYLHYHIDPPIVHCDIKPSNILLDDNFAAHVTDFGLAKIMQSEACKKNHPEIEGSSFAVNGTIGYVPPEYGSGSDVSMAGDIYSYGVLLLEMFTGRRPTDSFNDGAENLVSYVKEAYPNNLLEILDVTATYSRDIDIQNIIDILIYPIFRLALACCHDSPKQRMKMHKVVEELNAIKRHAVQMF</sequence>
<keyword evidence="11 27" id="KW-0732">Signal</keyword>
<evidence type="ECO:0000256" key="17">
    <source>
        <dbReference type="ARBA" id="ARBA00023136"/>
    </source>
</evidence>
<comment type="function">
    <text evidence="22">Receptor kinase that detects X.oryzae pv. oryzae protein Ax21 to promote innate immunity. Following X.oryzae pv. oryzae protein Ax21 detection, undergoes cleavage, releasing the processed protein kinase Xa21 chain.</text>
</comment>
<dbReference type="PROSITE" id="PS00108">
    <property type="entry name" value="PROTEIN_KINASE_ST"/>
    <property type="match status" value="1"/>
</dbReference>
<dbReference type="AlphaFoldDB" id="A0A835BKK8"/>
<dbReference type="GO" id="GO:0005789">
    <property type="term" value="C:endoplasmic reticulum membrane"/>
    <property type="evidence" value="ECO:0007669"/>
    <property type="project" value="UniProtKB-SubCell"/>
</dbReference>
<dbReference type="FunFam" id="3.30.200.20:FF:000432">
    <property type="entry name" value="LRR receptor-like serine/threonine-protein kinase EFR"/>
    <property type="match status" value="1"/>
</dbReference>
<dbReference type="Pfam" id="PF08263">
    <property type="entry name" value="LRRNT_2"/>
    <property type="match status" value="1"/>
</dbReference>
<evidence type="ECO:0000256" key="9">
    <source>
        <dbReference type="ARBA" id="ARBA00022679"/>
    </source>
</evidence>
<evidence type="ECO:0000256" key="18">
    <source>
        <dbReference type="ARBA" id="ARBA00023170"/>
    </source>
</evidence>
<keyword evidence="17 26" id="KW-0472">Membrane</keyword>
<evidence type="ECO:0000256" key="3">
    <source>
        <dbReference type="ARBA" id="ARBA00008684"/>
    </source>
</evidence>
<evidence type="ECO:0000256" key="7">
    <source>
        <dbReference type="ARBA" id="ARBA00022553"/>
    </source>
</evidence>
<gene>
    <name evidence="29" type="ORF">HU200_034557</name>
</gene>
<dbReference type="SUPFAM" id="SSF52058">
    <property type="entry name" value="L domain-like"/>
    <property type="match status" value="2"/>
</dbReference>
<keyword evidence="15 25" id="KW-0067">ATP-binding</keyword>
<dbReference type="InterPro" id="IPR000719">
    <property type="entry name" value="Prot_kinase_dom"/>
</dbReference>
<keyword evidence="30" id="KW-1185">Reference proteome</keyword>
<evidence type="ECO:0000256" key="6">
    <source>
        <dbReference type="ARBA" id="ARBA00022527"/>
    </source>
</evidence>
<evidence type="ECO:0000256" key="13">
    <source>
        <dbReference type="ARBA" id="ARBA00022741"/>
    </source>
</evidence>
<keyword evidence="16 26" id="KW-1133">Transmembrane helix</keyword>
<dbReference type="InterPro" id="IPR051824">
    <property type="entry name" value="LRR_Rcpt-Like_S/T_Kinase"/>
</dbReference>
<evidence type="ECO:0000256" key="26">
    <source>
        <dbReference type="SAM" id="Phobius"/>
    </source>
</evidence>
<comment type="similarity">
    <text evidence="3">Belongs to the protein kinase superfamily. Ser/Thr protein kinase family.</text>
</comment>
<dbReference type="FunFam" id="3.80.10.10:FF:000095">
    <property type="entry name" value="LRR receptor-like serine/threonine-protein kinase GSO1"/>
    <property type="match status" value="1"/>
</dbReference>
<keyword evidence="8" id="KW-0433">Leucine-rich repeat</keyword>
<dbReference type="Proteomes" id="UP000636709">
    <property type="component" value="Unassembled WGS sequence"/>
</dbReference>
<dbReference type="InterPro" id="IPR001611">
    <property type="entry name" value="Leu-rich_rpt"/>
</dbReference>
<keyword evidence="7" id="KW-0597">Phosphoprotein</keyword>
<dbReference type="EC" id="2.7.11.1" evidence="4"/>
<organism evidence="29 30">
    <name type="scientific">Digitaria exilis</name>
    <dbReference type="NCBI Taxonomy" id="1010633"/>
    <lineage>
        <taxon>Eukaryota</taxon>
        <taxon>Viridiplantae</taxon>
        <taxon>Streptophyta</taxon>
        <taxon>Embryophyta</taxon>
        <taxon>Tracheophyta</taxon>
        <taxon>Spermatophyta</taxon>
        <taxon>Magnoliopsida</taxon>
        <taxon>Liliopsida</taxon>
        <taxon>Poales</taxon>
        <taxon>Poaceae</taxon>
        <taxon>PACMAD clade</taxon>
        <taxon>Panicoideae</taxon>
        <taxon>Panicodae</taxon>
        <taxon>Paniceae</taxon>
        <taxon>Anthephorinae</taxon>
        <taxon>Digitaria</taxon>
    </lineage>
</organism>
<keyword evidence="19" id="KW-0325">Glycoprotein</keyword>
<dbReference type="Pfam" id="PF00560">
    <property type="entry name" value="LRR_1"/>
    <property type="match status" value="7"/>
</dbReference>
<evidence type="ECO:0000256" key="27">
    <source>
        <dbReference type="SAM" id="SignalP"/>
    </source>
</evidence>
<evidence type="ECO:0000256" key="20">
    <source>
        <dbReference type="ARBA" id="ARBA00047899"/>
    </source>
</evidence>
<feature type="signal peptide" evidence="27">
    <location>
        <begin position="1"/>
        <end position="17"/>
    </location>
</feature>
<evidence type="ECO:0000256" key="19">
    <source>
        <dbReference type="ARBA" id="ARBA00023180"/>
    </source>
</evidence>
<evidence type="ECO:0000256" key="14">
    <source>
        <dbReference type="ARBA" id="ARBA00022777"/>
    </source>
</evidence>
<feature type="transmembrane region" description="Helical" evidence="26">
    <location>
        <begin position="622"/>
        <end position="646"/>
    </location>
</feature>
<evidence type="ECO:0000256" key="22">
    <source>
        <dbReference type="ARBA" id="ARBA00054320"/>
    </source>
</evidence>
<comment type="subcellular location">
    <subcellularLocation>
        <location evidence="1">Cell membrane</location>
        <topology evidence="1">Single-pass membrane protein</topology>
    </subcellularLocation>
    <subcellularLocation>
        <location evidence="2">Endoplasmic reticulum membrane</location>
        <topology evidence="2">Single-pass membrane protein</topology>
    </subcellularLocation>
</comment>
<proteinExistence type="inferred from homology"/>
<evidence type="ECO:0000256" key="5">
    <source>
        <dbReference type="ARBA" id="ARBA00022475"/>
    </source>
</evidence>
<keyword evidence="5" id="KW-1003">Cell membrane</keyword>
<evidence type="ECO:0000256" key="16">
    <source>
        <dbReference type="ARBA" id="ARBA00022989"/>
    </source>
</evidence>
<keyword evidence="9" id="KW-0808">Transferase</keyword>
<evidence type="ECO:0000256" key="2">
    <source>
        <dbReference type="ARBA" id="ARBA00004389"/>
    </source>
</evidence>
<dbReference type="PROSITE" id="PS50011">
    <property type="entry name" value="PROTEIN_KINASE_DOM"/>
    <property type="match status" value="1"/>
</dbReference>
<dbReference type="PROSITE" id="PS00107">
    <property type="entry name" value="PROTEIN_KINASE_ATP"/>
    <property type="match status" value="1"/>
</dbReference>
<dbReference type="InterPro" id="IPR011009">
    <property type="entry name" value="Kinase-like_dom_sf"/>
</dbReference>
<dbReference type="GO" id="GO:0005524">
    <property type="term" value="F:ATP binding"/>
    <property type="evidence" value="ECO:0007669"/>
    <property type="project" value="UniProtKB-UniRule"/>
</dbReference>
<name>A0A835BKK8_9POAL</name>
<evidence type="ECO:0000256" key="4">
    <source>
        <dbReference type="ARBA" id="ARBA00012513"/>
    </source>
</evidence>
<evidence type="ECO:0000256" key="10">
    <source>
        <dbReference type="ARBA" id="ARBA00022692"/>
    </source>
</evidence>
<evidence type="ECO:0000256" key="12">
    <source>
        <dbReference type="ARBA" id="ARBA00022737"/>
    </source>
</evidence>
<dbReference type="Gene3D" id="3.30.200.20">
    <property type="entry name" value="Phosphorylase Kinase, domain 1"/>
    <property type="match status" value="1"/>
</dbReference>
<evidence type="ECO:0000256" key="1">
    <source>
        <dbReference type="ARBA" id="ARBA00004162"/>
    </source>
</evidence>
<dbReference type="GO" id="GO:0004674">
    <property type="term" value="F:protein serine/threonine kinase activity"/>
    <property type="evidence" value="ECO:0007669"/>
    <property type="project" value="UniProtKB-KW"/>
</dbReference>
<dbReference type="FunFam" id="3.80.10.10:FF:000129">
    <property type="entry name" value="Leucine-rich repeat receptor-like kinase"/>
    <property type="match status" value="1"/>
</dbReference>
<dbReference type="InterPro" id="IPR003591">
    <property type="entry name" value="Leu-rich_rpt_typical-subtyp"/>
</dbReference>
<dbReference type="OrthoDB" id="676979at2759"/>
<keyword evidence="13 25" id="KW-0547">Nucleotide-binding</keyword>
<comment type="catalytic activity">
    <reaction evidence="20">
        <text>L-threonyl-[protein] + ATP = O-phospho-L-threonyl-[protein] + ADP + H(+)</text>
        <dbReference type="Rhea" id="RHEA:46608"/>
        <dbReference type="Rhea" id="RHEA-COMP:11060"/>
        <dbReference type="Rhea" id="RHEA-COMP:11605"/>
        <dbReference type="ChEBI" id="CHEBI:15378"/>
        <dbReference type="ChEBI" id="CHEBI:30013"/>
        <dbReference type="ChEBI" id="CHEBI:30616"/>
        <dbReference type="ChEBI" id="CHEBI:61977"/>
        <dbReference type="ChEBI" id="CHEBI:456216"/>
        <dbReference type="EC" id="2.7.11.1"/>
    </reaction>
</comment>
<comment type="caution">
    <text evidence="29">The sequence shown here is derived from an EMBL/GenBank/DDBJ whole genome shotgun (WGS) entry which is preliminary data.</text>
</comment>
<keyword evidence="14" id="KW-0418">Kinase</keyword>
<evidence type="ECO:0000313" key="30">
    <source>
        <dbReference type="Proteomes" id="UP000636709"/>
    </source>
</evidence>
<evidence type="ECO:0000256" key="11">
    <source>
        <dbReference type="ARBA" id="ARBA00022729"/>
    </source>
</evidence>
<evidence type="ECO:0000256" key="23">
    <source>
        <dbReference type="ARBA" id="ARBA00056628"/>
    </source>
</evidence>
<dbReference type="SMART" id="SM00369">
    <property type="entry name" value="LRR_TYP"/>
    <property type="match status" value="6"/>
</dbReference>
<evidence type="ECO:0000256" key="15">
    <source>
        <dbReference type="ARBA" id="ARBA00022840"/>
    </source>
</evidence>
<comment type="catalytic activity">
    <reaction evidence="21">
        <text>L-seryl-[protein] + ATP = O-phospho-L-seryl-[protein] + ADP + H(+)</text>
        <dbReference type="Rhea" id="RHEA:17989"/>
        <dbReference type="Rhea" id="RHEA-COMP:9863"/>
        <dbReference type="Rhea" id="RHEA-COMP:11604"/>
        <dbReference type="ChEBI" id="CHEBI:15378"/>
        <dbReference type="ChEBI" id="CHEBI:29999"/>
        <dbReference type="ChEBI" id="CHEBI:30616"/>
        <dbReference type="ChEBI" id="CHEBI:83421"/>
        <dbReference type="ChEBI" id="CHEBI:456216"/>
        <dbReference type="EC" id="2.7.11.1"/>
    </reaction>
</comment>
<dbReference type="FunFam" id="3.80.10.10:FF:000317">
    <property type="entry name" value="Inactive leucine-rich repeat receptor-like protein kinase"/>
    <property type="match status" value="1"/>
</dbReference>
<dbReference type="Pfam" id="PF00069">
    <property type="entry name" value="Pkinase"/>
    <property type="match status" value="1"/>
</dbReference>
<keyword evidence="12" id="KW-0677">Repeat</keyword>
<dbReference type="InterPro" id="IPR013210">
    <property type="entry name" value="LRR_N_plant-typ"/>
</dbReference>
<dbReference type="PANTHER" id="PTHR48006">
    <property type="entry name" value="LEUCINE-RICH REPEAT-CONTAINING PROTEIN DDB_G0281931-RELATED"/>
    <property type="match status" value="1"/>
</dbReference>